<proteinExistence type="inferred from homology"/>
<keyword evidence="8 12" id="KW-1133">Transmembrane helix</keyword>
<dbReference type="GO" id="GO:0043952">
    <property type="term" value="P:protein transport by the Sec complex"/>
    <property type="evidence" value="ECO:0007669"/>
    <property type="project" value="TreeGrafter"/>
</dbReference>
<dbReference type="AlphaFoldDB" id="A0A838LCM1"/>
<evidence type="ECO:0000256" key="6">
    <source>
        <dbReference type="ARBA" id="ARBA00022692"/>
    </source>
</evidence>
<evidence type="ECO:0000256" key="10">
    <source>
        <dbReference type="ARBA" id="ARBA00023136"/>
    </source>
</evidence>
<dbReference type="PANTHER" id="PTHR34182:SF1">
    <property type="entry name" value="PROTEIN-EXPORT MEMBRANE PROTEIN SECG"/>
    <property type="match status" value="1"/>
</dbReference>
<dbReference type="GO" id="GO:0015450">
    <property type="term" value="F:protein-transporting ATPase activity"/>
    <property type="evidence" value="ECO:0007669"/>
    <property type="project" value="UniProtKB-UniRule"/>
</dbReference>
<keyword evidence="6 12" id="KW-0812">Transmembrane</keyword>
<comment type="function">
    <text evidence="11 12">Involved in protein export. Participates in an early event of protein translocation.</text>
</comment>
<evidence type="ECO:0000256" key="2">
    <source>
        <dbReference type="ARBA" id="ARBA00008445"/>
    </source>
</evidence>
<comment type="caution">
    <text evidence="14">The sequence shown here is derived from an EMBL/GenBank/DDBJ whole genome shotgun (WGS) entry which is preliminary data.</text>
</comment>
<feature type="transmembrane region" description="Helical" evidence="12">
    <location>
        <begin position="51"/>
        <end position="71"/>
    </location>
</feature>
<feature type="region of interest" description="Disordered" evidence="13">
    <location>
        <begin position="132"/>
        <end position="170"/>
    </location>
</feature>
<evidence type="ECO:0000313" key="14">
    <source>
        <dbReference type="EMBL" id="MBA2936389.1"/>
    </source>
</evidence>
<protein>
    <recommendedName>
        <fullName evidence="3 12">Protein-export membrane protein SecG</fullName>
    </recommendedName>
</protein>
<keyword evidence="7 12" id="KW-0653">Protein transport</keyword>
<evidence type="ECO:0000256" key="8">
    <source>
        <dbReference type="ARBA" id="ARBA00022989"/>
    </source>
</evidence>
<sequence length="227" mass="22190">MITFLLVVHAIIAAMLVGVILMQKSEGGGLGMGGGPAGLMTARGAADFLTRATSILATLFVIMAFVIAALASRNGGATKIDANAATTGPIGPITAPGQTGNSPLPGIPMAGQPVAPAPDAATQQALQPAAAGLPTANQQAPALTAKEQAAQLRAQADAMRKAAPAPEIKKIDTSRADKALGGIGNISIANKPATVAPAATPAPKPAVPTLNIPAPATAPASNGATPQ</sequence>
<evidence type="ECO:0000256" key="4">
    <source>
        <dbReference type="ARBA" id="ARBA00022448"/>
    </source>
</evidence>
<comment type="caution">
    <text evidence="12">Lacks conserved residue(s) required for the propagation of feature annotation.</text>
</comment>
<evidence type="ECO:0000256" key="11">
    <source>
        <dbReference type="ARBA" id="ARBA00025182"/>
    </source>
</evidence>
<keyword evidence="15" id="KW-1185">Reference proteome</keyword>
<keyword evidence="9 12" id="KW-0811">Translocation</keyword>
<keyword evidence="5 12" id="KW-1003">Cell membrane</keyword>
<comment type="subcellular location">
    <subcellularLocation>
        <location evidence="1 12">Cell membrane</location>
        <topology evidence="1 12">Multi-pass membrane protein</topology>
    </subcellularLocation>
</comment>
<organism evidence="14 15">
    <name type="scientific">Sphingomonas chungangi</name>
    <dbReference type="NCBI Taxonomy" id="2683589"/>
    <lineage>
        <taxon>Bacteria</taxon>
        <taxon>Pseudomonadati</taxon>
        <taxon>Pseudomonadota</taxon>
        <taxon>Alphaproteobacteria</taxon>
        <taxon>Sphingomonadales</taxon>
        <taxon>Sphingomonadaceae</taxon>
        <taxon>Sphingomonas</taxon>
    </lineage>
</organism>
<evidence type="ECO:0000256" key="5">
    <source>
        <dbReference type="ARBA" id="ARBA00022475"/>
    </source>
</evidence>
<accession>A0A838LCM1</accession>
<evidence type="ECO:0000256" key="3">
    <source>
        <dbReference type="ARBA" id="ARBA00017876"/>
    </source>
</evidence>
<evidence type="ECO:0000256" key="9">
    <source>
        <dbReference type="ARBA" id="ARBA00023010"/>
    </source>
</evidence>
<evidence type="ECO:0000256" key="1">
    <source>
        <dbReference type="ARBA" id="ARBA00004651"/>
    </source>
</evidence>
<feature type="region of interest" description="Disordered" evidence="13">
    <location>
        <begin position="195"/>
        <end position="227"/>
    </location>
</feature>
<gene>
    <name evidence="14" type="primary">secG</name>
    <name evidence="14" type="ORF">HZF05_20090</name>
</gene>
<dbReference type="GO" id="GO:0065002">
    <property type="term" value="P:intracellular protein transmembrane transport"/>
    <property type="evidence" value="ECO:0007669"/>
    <property type="project" value="TreeGrafter"/>
</dbReference>
<evidence type="ECO:0000256" key="7">
    <source>
        <dbReference type="ARBA" id="ARBA00022927"/>
    </source>
</evidence>
<dbReference type="PRINTS" id="PR01651">
    <property type="entry name" value="SECGEXPORT"/>
</dbReference>
<dbReference type="Pfam" id="PF03840">
    <property type="entry name" value="SecG"/>
    <property type="match status" value="1"/>
</dbReference>
<evidence type="ECO:0000313" key="15">
    <source>
        <dbReference type="Proteomes" id="UP000570166"/>
    </source>
</evidence>
<dbReference type="GO" id="GO:0005886">
    <property type="term" value="C:plasma membrane"/>
    <property type="evidence" value="ECO:0007669"/>
    <property type="project" value="UniProtKB-SubCell"/>
</dbReference>
<dbReference type="NCBIfam" id="TIGR00810">
    <property type="entry name" value="secG"/>
    <property type="match status" value="1"/>
</dbReference>
<keyword evidence="4 12" id="KW-0813">Transport</keyword>
<dbReference type="PANTHER" id="PTHR34182">
    <property type="entry name" value="PROTEIN-EXPORT MEMBRANE PROTEIN SECG"/>
    <property type="match status" value="1"/>
</dbReference>
<name>A0A838LCM1_9SPHN</name>
<dbReference type="Proteomes" id="UP000570166">
    <property type="component" value="Unassembled WGS sequence"/>
</dbReference>
<evidence type="ECO:0000256" key="13">
    <source>
        <dbReference type="SAM" id="MobiDB-lite"/>
    </source>
</evidence>
<evidence type="ECO:0000256" key="12">
    <source>
        <dbReference type="RuleBase" id="RU365087"/>
    </source>
</evidence>
<dbReference type="EMBL" id="JACEIB010000027">
    <property type="protein sequence ID" value="MBA2936389.1"/>
    <property type="molecule type" value="Genomic_DNA"/>
</dbReference>
<keyword evidence="10 12" id="KW-0472">Membrane</keyword>
<comment type="similarity">
    <text evidence="2 12">Belongs to the SecG family.</text>
</comment>
<dbReference type="GO" id="GO:0009306">
    <property type="term" value="P:protein secretion"/>
    <property type="evidence" value="ECO:0007669"/>
    <property type="project" value="UniProtKB-UniRule"/>
</dbReference>
<dbReference type="InterPro" id="IPR004692">
    <property type="entry name" value="SecG"/>
</dbReference>
<reference evidence="14 15" key="1">
    <citation type="submission" date="2020-07" db="EMBL/GenBank/DDBJ databases">
        <authorList>
            <person name="Sun Q."/>
        </authorList>
    </citation>
    <scope>NUCLEOTIDE SEQUENCE [LARGE SCALE GENOMIC DNA]</scope>
    <source>
        <strain evidence="14 15">CGMCC 1.13654</strain>
    </source>
</reference>